<gene>
    <name evidence="1" type="ORF">C7U56_05385</name>
</gene>
<dbReference type="Gene3D" id="2.60.320.10">
    <property type="entry name" value="N-utilization substance G protein NusG, insert domain"/>
    <property type="match status" value="1"/>
</dbReference>
<dbReference type="AlphaFoldDB" id="A0A2T3FQ03"/>
<comment type="caution">
    <text evidence="1">The sequence shown here is derived from an EMBL/GenBank/DDBJ whole genome shotgun (WGS) entry which is preliminary data.</text>
</comment>
<evidence type="ECO:0000313" key="1">
    <source>
        <dbReference type="EMBL" id="PST37352.1"/>
    </source>
</evidence>
<protein>
    <submittedName>
        <fullName evidence="1">Uncharacterized protein</fullName>
    </submittedName>
</protein>
<organism evidence="1 2">
    <name type="scientific">Clostridium fessum</name>
    <dbReference type="NCBI Taxonomy" id="2126740"/>
    <lineage>
        <taxon>Bacteria</taxon>
        <taxon>Bacillati</taxon>
        <taxon>Bacillota</taxon>
        <taxon>Clostridia</taxon>
        <taxon>Eubacteriales</taxon>
        <taxon>Clostridiaceae</taxon>
        <taxon>Clostridium</taxon>
    </lineage>
</organism>
<accession>A0A2T3FQ03</accession>
<dbReference type="Pfam" id="PF07009">
    <property type="entry name" value="NusG_II"/>
    <property type="match status" value="1"/>
</dbReference>
<dbReference type="CDD" id="cd09911">
    <property type="entry name" value="Lin0431_like"/>
    <property type="match status" value="1"/>
</dbReference>
<proteinExistence type="predicted"/>
<reference evidence="1 2" key="1">
    <citation type="submission" date="2018-03" db="EMBL/GenBank/DDBJ databases">
        <title>Lachnoclostridium SNUG30386 gen.nov., sp.nov., isolated from human faeces.</title>
        <authorList>
            <person name="Seo B."/>
            <person name="Jeon K."/>
            <person name="Ko G."/>
        </authorList>
    </citation>
    <scope>NUCLEOTIDE SEQUENCE [LARGE SCALE GENOMIC DNA]</scope>
    <source>
        <strain evidence="1 2">SNUG30386</strain>
    </source>
</reference>
<evidence type="ECO:0000313" key="2">
    <source>
        <dbReference type="Proteomes" id="UP000241048"/>
    </source>
</evidence>
<dbReference type="Proteomes" id="UP000241048">
    <property type="component" value="Unassembled WGS sequence"/>
</dbReference>
<dbReference type="EMBL" id="PYLO01000002">
    <property type="protein sequence ID" value="PST37352.1"/>
    <property type="molecule type" value="Genomic_DNA"/>
</dbReference>
<keyword evidence="2" id="KW-1185">Reference proteome</keyword>
<dbReference type="InterPro" id="IPR038690">
    <property type="entry name" value="NusG_2_sf"/>
</dbReference>
<sequence>MERRHLLMKSKKNRNDFVLILVLLAVILIGFLVVRLQRQKDAFTVDVSVNGTTVATYRLDEEIDTWIDGYQGGQNHLVIQDGCARIEEADCPDKLCVKQGTVSESGESLVCLPNRVVVAVK</sequence>
<name>A0A2T3FQ03_9CLOT</name>